<evidence type="ECO:0000313" key="9">
    <source>
        <dbReference type="Proteomes" id="UP000000689"/>
    </source>
</evidence>
<dbReference type="PANTHER" id="PTHR37799">
    <property type="entry name" value="37S RIBOSOMAL PROTEIN S25, MITOCHONDRIAL"/>
    <property type="match status" value="1"/>
</dbReference>
<comment type="subcellular location">
    <subcellularLocation>
        <location evidence="1 6">Mitochondrion</location>
    </subcellularLocation>
</comment>
<gene>
    <name evidence="8" type="primary">NDAI0B03540</name>
    <name evidence="8" type="ordered locus">NDAI_0B03540</name>
</gene>
<dbReference type="HOGENOM" id="CLU_081350_0_0_1"/>
<keyword evidence="5 6" id="KW-0687">Ribonucleoprotein</keyword>
<keyword evidence="3 6" id="KW-0689">Ribosomal protein</keyword>
<reference evidence="8 9" key="1">
    <citation type="journal article" date="2011" name="Proc. Natl. Acad. Sci. U.S.A.">
        <title>Evolutionary erosion of yeast sex chromosomes by mating-type switching accidents.</title>
        <authorList>
            <person name="Gordon J.L."/>
            <person name="Armisen D."/>
            <person name="Proux-Wera E."/>
            <person name="Oheigeartaigh S.S."/>
            <person name="Byrne K.P."/>
            <person name="Wolfe K.H."/>
        </authorList>
    </citation>
    <scope>NUCLEOTIDE SEQUENCE [LARGE SCALE GENOMIC DNA]</scope>
    <source>
        <strain evidence="9">ATCC 10597 / BCRC 20456 / CBS 421 / NBRC 0211 / NRRL Y-12639</strain>
    </source>
</reference>
<keyword evidence="9" id="KW-1185">Reference proteome</keyword>
<comment type="subunit">
    <text evidence="6">Component of the mitochondrial small ribosomal subunit.</text>
</comment>
<organism evidence="8 9">
    <name type="scientific">Naumovozyma dairenensis (strain ATCC 10597 / BCRC 20456 / CBS 421 / NBRC 0211 / NRRL Y-12639)</name>
    <name type="common">Saccharomyces dairenensis</name>
    <dbReference type="NCBI Taxonomy" id="1071378"/>
    <lineage>
        <taxon>Eukaryota</taxon>
        <taxon>Fungi</taxon>
        <taxon>Dikarya</taxon>
        <taxon>Ascomycota</taxon>
        <taxon>Saccharomycotina</taxon>
        <taxon>Saccharomycetes</taxon>
        <taxon>Saccharomycetales</taxon>
        <taxon>Saccharomycetaceae</taxon>
        <taxon>Naumovozyma</taxon>
    </lineage>
</organism>
<dbReference type="GO" id="GO:0003735">
    <property type="term" value="F:structural constituent of ribosome"/>
    <property type="evidence" value="ECO:0007669"/>
    <property type="project" value="UniProtKB-UniRule"/>
</dbReference>
<dbReference type="OMA" id="ENWKIWA"/>
<dbReference type="InterPro" id="IPR016939">
    <property type="entry name" value="Ribosomal_mS23_fun"/>
</dbReference>
<dbReference type="GO" id="GO:0005763">
    <property type="term" value="C:mitochondrial small ribosomal subunit"/>
    <property type="evidence" value="ECO:0007669"/>
    <property type="project" value="UniProtKB-UniRule"/>
</dbReference>
<accession>G0W6H7</accession>
<evidence type="ECO:0000256" key="2">
    <source>
        <dbReference type="ARBA" id="ARBA00009864"/>
    </source>
</evidence>
<dbReference type="KEGG" id="ndi:NDAI_0B03540"/>
<dbReference type="eggNOG" id="ENOG502RZQQ">
    <property type="taxonomic scope" value="Eukaryota"/>
</dbReference>
<evidence type="ECO:0000256" key="4">
    <source>
        <dbReference type="ARBA" id="ARBA00023128"/>
    </source>
</evidence>
<dbReference type="Pfam" id="PF13741">
    <property type="entry name" value="MRP-S25"/>
    <property type="match status" value="1"/>
</dbReference>
<protein>
    <recommendedName>
        <fullName evidence="6">37S ribosomal protein S25, mitochondrial</fullName>
    </recommendedName>
</protein>
<comment type="similarity">
    <text evidence="2">Belongs to the mitochondrion-specific ribosomal protein mS23 family.</text>
</comment>
<evidence type="ECO:0000256" key="6">
    <source>
        <dbReference type="PIRNR" id="PIRNR029764"/>
    </source>
</evidence>
<evidence type="ECO:0000256" key="3">
    <source>
        <dbReference type="ARBA" id="ARBA00022980"/>
    </source>
</evidence>
<dbReference type="PANTHER" id="PTHR37799:SF1">
    <property type="entry name" value="SMALL RIBOSOMAL SUBUNIT PROTEIN MS23"/>
    <property type="match status" value="1"/>
</dbReference>
<dbReference type="OrthoDB" id="5542239at2759"/>
<dbReference type="EMBL" id="HE580268">
    <property type="protein sequence ID" value="CCD23388.1"/>
    <property type="molecule type" value="Genomic_DNA"/>
</dbReference>
<proteinExistence type="inferred from homology"/>
<evidence type="ECO:0000256" key="1">
    <source>
        <dbReference type="ARBA" id="ARBA00004173"/>
    </source>
</evidence>
<dbReference type="PIRSF" id="PIRSF029764">
    <property type="entry name" value="RSM25"/>
    <property type="match status" value="1"/>
</dbReference>
<name>G0W6H7_NAUDC</name>
<evidence type="ECO:0000256" key="5">
    <source>
        <dbReference type="ARBA" id="ARBA00023274"/>
    </source>
</evidence>
<feature type="region of interest" description="Disordered" evidence="7">
    <location>
        <begin position="230"/>
        <end position="261"/>
    </location>
</feature>
<keyword evidence="4 6" id="KW-0496">Mitochondrion</keyword>
<evidence type="ECO:0000313" key="8">
    <source>
        <dbReference type="EMBL" id="CCD23388.1"/>
    </source>
</evidence>
<dbReference type="Proteomes" id="UP000000689">
    <property type="component" value="Chromosome 2"/>
</dbReference>
<feature type="compositionally biased region" description="Acidic residues" evidence="7">
    <location>
        <begin position="243"/>
        <end position="261"/>
    </location>
</feature>
<sequence length="261" mass="30840">MKIQTNAVNLVERTSAYLSSGLLQNTPAWYDVVASIPPTKKFTREPKITNPTTGRNKTFFKDDRIRVNNKGLYKTRMNQMDRKDSANNLYKPPKLIYLEDRLRSLFFEQHPWELSRPKILIENSLEENFDWSHIQQWEKQLDGESVVQRTLYLLKNEPGINMLQAYNKARFEFYRLRIQQDISQQVAQEEAEMFGSIFRQTSFEHGIEKEQKVIEQWKKKAIQETQLMEVRSSNPSDSWAAPEEQDLEEDFTEGEPEILDI</sequence>
<evidence type="ECO:0000256" key="7">
    <source>
        <dbReference type="SAM" id="MobiDB-lite"/>
    </source>
</evidence>
<dbReference type="AlphaFoldDB" id="G0W6H7"/>
<dbReference type="RefSeq" id="XP_003668631.1">
    <property type="nucleotide sequence ID" value="XM_003668583.1"/>
</dbReference>
<dbReference type="GeneID" id="11497955"/>
<dbReference type="STRING" id="1071378.G0W6H7"/>